<dbReference type="Proteomes" id="UP000515125">
    <property type="component" value="Unplaced"/>
</dbReference>
<proteinExistence type="predicted"/>
<name>A0A6P5WEB3_9EIME</name>
<gene>
    <name evidence="3" type="primary">LOC34620154</name>
</gene>
<accession>A0A6P5WEB3</accession>
<dbReference type="InterPro" id="IPR038781">
    <property type="entry name" value="C365.16-ike"/>
</dbReference>
<dbReference type="RefSeq" id="XP_022593428.2">
    <property type="nucleotide sequence ID" value="XM_022733416.2"/>
</dbReference>
<feature type="compositionally biased region" description="Basic and acidic residues" evidence="1">
    <location>
        <begin position="238"/>
        <end position="254"/>
    </location>
</feature>
<dbReference type="PANTHER" id="PTHR37845">
    <property type="entry name" value="SEQUENCE ORPHAN"/>
    <property type="match status" value="1"/>
</dbReference>
<evidence type="ECO:0000313" key="3">
    <source>
        <dbReference type="RefSeq" id="XP_022593428.2"/>
    </source>
</evidence>
<dbReference type="AlphaFoldDB" id="A0A6P5WEB3"/>
<dbReference type="GeneID" id="34620154"/>
<organism evidence="2 3">
    <name type="scientific">Cyclospora cayetanensis</name>
    <dbReference type="NCBI Taxonomy" id="88456"/>
    <lineage>
        <taxon>Eukaryota</taxon>
        <taxon>Sar</taxon>
        <taxon>Alveolata</taxon>
        <taxon>Apicomplexa</taxon>
        <taxon>Conoidasida</taxon>
        <taxon>Coccidia</taxon>
        <taxon>Eucoccidiorida</taxon>
        <taxon>Eimeriorina</taxon>
        <taxon>Eimeriidae</taxon>
        <taxon>Cyclospora</taxon>
    </lineage>
</organism>
<reference evidence="3" key="1">
    <citation type="submission" date="2025-08" db="UniProtKB">
        <authorList>
            <consortium name="RefSeq"/>
        </authorList>
    </citation>
    <scope>IDENTIFICATION</scope>
</reference>
<feature type="region of interest" description="Disordered" evidence="1">
    <location>
        <begin position="204"/>
        <end position="268"/>
    </location>
</feature>
<protein>
    <submittedName>
        <fullName evidence="3">Uncharacterized membrane protein C365.16</fullName>
    </submittedName>
</protein>
<dbReference type="PANTHER" id="PTHR37845:SF1">
    <property type="entry name" value="SEQUENCE ORPHAN"/>
    <property type="match status" value="1"/>
</dbReference>
<dbReference type="OrthoDB" id="275936at2759"/>
<keyword evidence="2" id="KW-1185">Reference proteome</keyword>
<sequence>MPGHECHAAPLLTESAGEVAFNAAPLGIPPVAARANIVAACCASFCISPIVTLVDKSVVLSATGRGPLVPCLLDSLMRVIRSPLGFLRGRDFKVVFGVYAGTYLAANASETIGAAFHSTSALPKFVGITLCNVFLCVRKDIIFSRLYGAPQGAGGYYKDFPLASVGLFLARDGLTIASAFNLPPLLANILVRWAENTTDALDGPESEVLVSRGGQEKLRHTQKQLQHQSPRHQSHYHGTQEDGHQPNELQDGKQRTSVPQSAGAFPDGSLRASLSRGPLWALRRWILTEPLAASSMAQVLSPVGIQLVSTPLHLLSLDLYHRPTATFGQRLSALSWAYCPAVIARAARIVPAFGVGGLVNSRTRNSLTAADGETAVTCTLSKTTQYK</sequence>
<dbReference type="GO" id="GO:0005739">
    <property type="term" value="C:mitochondrion"/>
    <property type="evidence" value="ECO:0007669"/>
    <property type="project" value="TreeGrafter"/>
</dbReference>
<evidence type="ECO:0000256" key="1">
    <source>
        <dbReference type="SAM" id="MobiDB-lite"/>
    </source>
</evidence>
<evidence type="ECO:0000313" key="2">
    <source>
        <dbReference type="Proteomes" id="UP000515125"/>
    </source>
</evidence>